<feature type="non-terminal residue" evidence="1">
    <location>
        <position position="1"/>
    </location>
</feature>
<reference evidence="1 2" key="1">
    <citation type="submission" date="2018-03" db="EMBL/GenBank/DDBJ databases">
        <title>The ancient ancestry and fast evolution of plastids.</title>
        <authorList>
            <person name="Moore K.R."/>
            <person name="Magnabosco C."/>
            <person name="Momper L."/>
            <person name="Gold D.A."/>
            <person name="Bosak T."/>
            <person name="Fournier G.P."/>
        </authorList>
    </citation>
    <scope>NUCLEOTIDE SEQUENCE [LARGE SCALE GENOMIC DNA]</scope>
    <source>
        <strain evidence="1 2">CCALA 037</strain>
    </source>
</reference>
<name>A0A2T1F927_9CYAN</name>
<sequence length="59" mass="7140">AWSTWKNLKKDWNHLQRLHQIPCHRCDFFTGEYNLKCAVHPYKAFNEEAIGCMDYQPKK</sequence>
<evidence type="ECO:0000313" key="2">
    <source>
        <dbReference type="Proteomes" id="UP000238937"/>
    </source>
</evidence>
<accession>A0A2T1F927</accession>
<keyword evidence="2" id="KW-1185">Reference proteome</keyword>
<dbReference type="Proteomes" id="UP000238937">
    <property type="component" value="Unassembled WGS sequence"/>
</dbReference>
<organism evidence="1 2">
    <name type="scientific">Chamaesiphon polymorphus CCALA 037</name>
    <dbReference type="NCBI Taxonomy" id="2107692"/>
    <lineage>
        <taxon>Bacteria</taxon>
        <taxon>Bacillati</taxon>
        <taxon>Cyanobacteriota</taxon>
        <taxon>Cyanophyceae</taxon>
        <taxon>Gomontiellales</taxon>
        <taxon>Chamaesiphonaceae</taxon>
        <taxon>Chamaesiphon</taxon>
    </lineage>
</organism>
<evidence type="ECO:0000313" key="1">
    <source>
        <dbReference type="EMBL" id="PSB41444.1"/>
    </source>
</evidence>
<dbReference type="AlphaFoldDB" id="A0A2T1F927"/>
<gene>
    <name evidence="1" type="ORF">C7B77_27395</name>
</gene>
<protein>
    <submittedName>
        <fullName evidence="1">Uncharacterized protein</fullName>
    </submittedName>
</protein>
<comment type="caution">
    <text evidence="1">The sequence shown here is derived from an EMBL/GenBank/DDBJ whole genome shotgun (WGS) entry which is preliminary data.</text>
</comment>
<dbReference type="EMBL" id="PVWO01000628">
    <property type="protein sequence ID" value="PSB41444.1"/>
    <property type="molecule type" value="Genomic_DNA"/>
</dbReference>
<proteinExistence type="predicted"/>